<evidence type="ECO:0000256" key="1">
    <source>
        <dbReference type="ARBA" id="ARBA00022801"/>
    </source>
</evidence>
<dbReference type="InterPro" id="IPR000086">
    <property type="entry name" value="NUDIX_hydrolase_dom"/>
</dbReference>
<reference evidence="4 5" key="1">
    <citation type="journal article" date="2015" name="Nature">
        <title>rRNA introns, odd ribosomes, and small enigmatic genomes across a large radiation of phyla.</title>
        <authorList>
            <person name="Brown C.T."/>
            <person name="Hug L.A."/>
            <person name="Thomas B.C."/>
            <person name="Sharon I."/>
            <person name="Castelle C.J."/>
            <person name="Singh A."/>
            <person name="Wilkins M.J."/>
            <person name="Williams K.H."/>
            <person name="Banfield J.F."/>
        </authorList>
    </citation>
    <scope>NUCLEOTIDE SEQUENCE [LARGE SCALE GENOMIC DNA]</scope>
</reference>
<dbReference type="Pfam" id="PF00293">
    <property type="entry name" value="NUDIX"/>
    <property type="match status" value="1"/>
</dbReference>
<gene>
    <name evidence="4" type="ORF">UV41_C0009G0006</name>
</gene>
<dbReference type="PROSITE" id="PS00893">
    <property type="entry name" value="NUDIX_BOX"/>
    <property type="match status" value="1"/>
</dbReference>
<evidence type="ECO:0000313" key="4">
    <source>
        <dbReference type="EMBL" id="KKS70947.1"/>
    </source>
</evidence>
<dbReference type="PROSITE" id="PS51462">
    <property type="entry name" value="NUDIX"/>
    <property type="match status" value="1"/>
</dbReference>
<dbReference type="Gene3D" id="3.90.79.10">
    <property type="entry name" value="Nucleoside Triphosphate Pyrophosphohydrolase"/>
    <property type="match status" value="1"/>
</dbReference>
<dbReference type="Proteomes" id="UP000034785">
    <property type="component" value="Unassembled WGS sequence"/>
</dbReference>
<dbReference type="GO" id="GO:0016787">
    <property type="term" value="F:hydrolase activity"/>
    <property type="evidence" value="ECO:0007669"/>
    <property type="project" value="UniProtKB-KW"/>
</dbReference>
<accession>A0A0G1BCC3</accession>
<keyword evidence="1 2" id="KW-0378">Hydrolase</keyword>
<feature type="domain" description="Nudix hydrolase" evidence="3">
    <location>
        <begin position="11"/>
        <end position="152"/>
    </location>
</feature>
<dbReference type="InterPro" id="IPR015797">
    <property type="entry name" value="NUDIX_hydrolase-like_dom_sf"/>
</dbReference>
<name>A0A0G1BCC3_9BACT</name>
<comment type="caution">
    <text evidence="4">The sequence shown here is derived from an EMBL/GenBank/DDBJ whole genome shotgun (WGS) entry which is preliminary data.</text>
</comment>
<dbReference type="InterPro" id="IPR020084">
    <property type="entry name" value="NUDIX_hydrolase_CS"/>
</dbReference>
<dbReference type="EMBL" id="LCEJ01000009">
    <property type="protein sequence ID" value="KKS70947.1"/>
    <property type="molecule type" value="Genomic_DNA"/>
</dbReference>
<protein>
    <submittedName>
        <fullName evidence="4">NUDIX hydrolase</fullName>
    </submittedName>
</protein>
<comment type="similarity">
    <text evidence="2">Belongs to the Nudix hydrolase family.</text>
</comment>
<sequence>MDLYHLPDDKAFLISVKGLIFNSQGQLLVLKANNNHLNRNEKLKWDLPGGLVDFSEDLSEGLIREIKEECGLNVEVKELVSAFYGQPEYFIFKNGKRKSARIICLGFICIPETTGIRLGDEHDLYKWVDLKSIKSLEICVSSRGLIDSMENSFNFKG</sequence>
<evidence type="ECO:0000259" key="3">
    <source>
        <dbReference type="PROSITE" id="PS51462"/>
    </source>
</evidence>
<dbReference type="PRINTS" id="PR00502">
    <property type="entry name" value="NUDIXFAMILY"/>
</dbReference>
<dbReference type="SUPFAM" id="SSF55811">
    <property type="entry name" value="Nudix"/>
    <property type="match status" value="1"/>
</dbReference>
<dbReference type="PANTHER" id="PTHR43736">
    <property type="entry name" value="ADP-RIBOSE PYROPHOSPHATASE"/>
    <property type="match status" value="1"/>
</dbReference>
<evidence type="ECO:0000313" key="5">
    <source>
        <dbReference type="Proteomes" id="UP000034785"/>
    </source>
</evidence>
<organism evidence="4 5">
    <name type="scientific">Candidatus Daviesbacteria bacterium GW2011_GWA2_42_7</name>
    <dbReference type="NCBI Taxonomy" id="1618425"/>
    <lineage>
        <taxon>Bacteria</taxon>
        <taxon>Candidatus Daviesiibacteriota</taxon>
    </lineage>
</organism>
<dbReference type="AlphaFoldDB" id="A0A0G1BCC3"/>
<dbReference type="PANTHER" id="PTHR43736:SF1">
    <property type="entry name" value="DIHYDRONEOPTERIN TRIPHOSPHATE DIPHOSPHATASE"/>
    <property type="match status" value="1"/>
</dbReference>
<dbReference type="InterPro" id="IPR020476">
    <property type="entry name" value="Nudix_hydrolase"/>
</dbReference>
<evidence type="ECO:0000256" key="2">
    <source>
        <dbReference type="RuleBase" id="RU003476"/>
    </source>
</evidence>
<proteinExistence type="inferred from homology"/>